<comment type="caution">
    <text evidence="1">The sequence shown here is derived from an EMBL/GenBank/DDBJ whole genome shotgun (WGS) entry which is preliminary data.</text>
</comment>
<name>A0AAW5LHR4_MAMSC</name>
<dbReference type="Proteomes" id="UP001204068">
    <property type="component" value="Unassembled WGS sequence"/>
</dbReference>
<reference evidence="1" key="1">
    <citation type="submission" date="2022-07" db="EMBL/GenBank/DDBJ databases">
        <title>Bacterial species isolated from the porcine tonsil microbiota.</title>
        <authorList>
            <person name="Oliveira I.M.F."/>
        </authorList>
    </citation>
    <scope>NUCLEOTIDE SEQUENCE</scope>
    <source>
        <strain evidence="1">8QC2O2</strain>
    </source>
</reference>
<accession>A0AAW5LHR4</accession>
<evidence type="ECO:0000313" key="1">
    <source>
        <dbReference type="EMBL" id="MCQ9304920.1"/>
    </source>
</evidence>
<dbReference type="EMBL" id="JANILD010000009">
    <property type="protein sequence ID" value="MCQ9304920.1"/>
    <property type="molecule type" value="Genomic_DNA"/>
</dbReference>
<dbReference type="RefSeq" id="WP_257099585.1">
    <property type="nucleotide sequence ID" value="NZ_JANILD010000009.1"/>
</dbReference>
<evidence type="ECO:0000313" key="2">
    <source>
        <dbReference type="Proteomes" id="UP001204068"/>
    </source>
</evidence>
<protein>
    <submittedName>
        <fullName evidence="1">Uncharacterized protein</fullName>
    </submittedName>
</protein>
<proteinExistence type="predicted"/>
<gene>
    <name evidence="1" type="ORF">NQ032_15020</name>
</gene>
<dbReference type="AlphaFoldDB" id="A0AAW5LHR4"/>
<organism evidence="1 2">
    <name type="scientific">Mammaliicoccus sciuri</name>
    <name type="common">Staphylococcus sciuri</name>
    <dbReference type="NCBI Taxonomy" id="1296"/>
    <lineage>
        <taxon>Bacteria</taxon>
        <taxon>Bacillati</taxon>
        <taxon>Bacillota</taxon>
        <taxon>Bacilli</taxon>
        <taxon>Bacillales</taxon>
        <taxon>Staphylococcaceae</taxon>
        <taxon>Mammaliicoccus</taxon>
    </lineage>
</organism>
<sequence>MSSKSIESLIDYLTKDNRKNMRAFVYGEIDVPYILRETGVKREDFYRSIDSNIIKNRKDNVMLQRKIISENIFNMIKENIPYEYMDIDEVKLFGKSSKYLKEQKVSVKKARITNILREHGIIISESEFKFMNYNLIETMYRKIMVIDSYKLGYSGYKLAKMFNTYPSIVYKILDDYDETGRYINNISLFQESVFIRNVELFKKYKNDSSIVELSVQYNIQEEYLEKIINVLIDVEKNQINKGRKLK</sequence>